<dbReference type="PANTHER" id="PTHR43305">
    <property type="entry name" value="FAMILY N-ACETYLTRANSFERASE, PUTATIVE (AFU_ORTHOLOGUE AFUA_2G01380)-RELATED"/>
    <property type="match status" value="1"/>
</dbReference>
<proteinExistence type="predicted"/>
<dbReference type="SUPFAM" id="SSF55729">
    <property type="entry name" value="Acyl-CoA N-acyltransferases (Nat)"/>
    <property type="match status" value="1"/>
</dbReference>
<accession>A0ABY8FQE8</accession>
<dbReference type="InterPro" id="IPR016181">
    <property type="entry name" value="Acyl_CoA_acyltransferase"/>
</dbReference>
<dbReference type="Pfam" id="PF00583">
    <property type="entry name" value="Acetyltransf_1"/>
    <property type="match status" value="1"/>
</dbReference>
<dbReference type="PROSITE" id="PS51186">
    <property type="entry name" value="GNAT"/>
    <property type="match status" value="1"/>
</dbReference>
<evidence type="ECO:0000259" key="1">
    <source>
        <dbReference type="PROSITE" id="PS51186"/>
    </source>
</evidence>
<sequence>MFEVVRAVFPDDLQDVLDLYREYVNSTSVDLSFQGNDQEFSRLAEKYGGDESKIFLLKKDGEPVGCAAFRKLNDTTCEMKRVYIRPNARGSHQGANLIDRVLQEAVISGYKKICLDVLPEFKAALKLYRSYGFVEHPPVTHNPVPGTHFLGLNLEDYKQRL</sequence>
<reference evidence="2 3" key="1">
    <citation type="submission" date="2019-01" db="EMBL/GenBank/DDBJ databases">
        <title>Genome sequence of Salinicola endophyticus REST5.</title>
        <authorList>
            <person name="Nascimento F.X."/>
        </authorList>
    </citation>
    <scope>NUCLEOTIDE SEQUENCE [LARGE SCALE GENOMIC DNA]</scope>
    <source>
        <strain evidence="2 3">REST5</strain>
    </source>
</reference>
<evidence type="ECO:0000313" key="3">
    <source>
        <dbReference type="Proteomes" id="UP001321526"/>
    </source>
</evidence>
<dbReference type="PANTHER" id="PTHR43305:SF1">
    <property type="entry name" value="FAMILY N-ACETYLTRANSFERASE, PUTATIVE (AFU_ORTHOLOGUE AFUA_2G01380)-RELATED"/>
    <property type="match status" value="1"/>
</dbReference>
<feature type="domain" description="N-acetyltransferase" evidence="1">
    <location>
        <begin position="3"/>
        <end position="155"/>
    </location>
</feature>
<dbReference type="EMBL" id="CP035631">
    <property type="protein sequence ID" value="WFF42114.1"/>
    <property type="molecule type" value="Genomic_DNA"/>
</dbReference>
<evidence type="ECO:0000313" key="2">
    <source>
        <dbReference type="EMBL" id="WFF42114.1"/>
    </source>
</evidence>
<dbReference type="Gene3D" id="3.40.630.30">
    <property type="match status" value="1"/>
</dbReference>
<dbReference type="InterPro" id="IPR000182">
    <property type="entry name" value="GNAT_dom"/>
</dbReference>
<organism evidence="2 3">
    <name type="scientific">Salinicola endophyticus</name>
    <dbReference type="NCBI Taxonomy" id="1949083"/>
    <lineage>
        <taxon>Bacteria</taxon>
        <taxon>Pseudomonadati</taxon>
        <taxon>Pseudomonadota</taxon>
        <taxon>Gammaproteobacteria</taxon>
        <taxon>Oceanospirillales</taxon>
        <taxon>Halomonadaceae</taxon>
        <taxon>Salinicola</taxon>
    </lineage>
</organism>
<protein>
    <submittedName>
        <fullName evidence="2">GNAT family N-acetyltransferase</fullName>
    </submittedName>
</protein>
<dbReference type="InterPro" id="IPR052777">
    <property type="entry name" value="Acetyltransferase_Enz"/>
</dbReference>
<gene>
    <name evidence="2" type="ORF">EVC62_11705</name>
</gene>
<name>A0ABY8FQE8_9GAMM</name>
<dbReference type="RefSeq" id="WP_282234944.1">
    <property type="nucleotide sequence ID" value="NZ_CP035631.1"/>
</dbReference>
<dbReference type="Proteomes" id="UP001321526">
    <property type="component" value="Chromosome"/>
</dbReference>
<dbReference type="CDD" id="cd04301">
    <property type="entry name" value="NAT_SF"/>
    <property type="match status" value="1"/>
</dbReference>
<keyword evidence="3" id="KW-1185">Reference proteome</keyword>